<dbReference type="EMBL" id="JBHFEH010000066">
    <property type="protein sequence ID" value="KAL2049317.1"/>
    <property type="molecule type" value="Genomic_DNA"/>
</dbReference>
<dbReference type="Gene3D" id="3.30.710.10">
    <property type="entry name" value="Potassium Channel Kv1.1, Chain A"/>
    <property type="match status" value="1"/>
</dbReference>
<evidence type="ECO:0000313" key="2">
    <source>
        <dbReference type="EMBL" id="KAL2049317.1"/>
    </source>
</evidence>
<dbReference type="InterPro" id="IPR000210">
    <property type="entry name" value="BTB/POZ_dom"/>
</dbReference>
<feature type="domain" description="BTB" evidence="1">
    <location>
        <begin position="12"/>
        <end position="79"/>
    </location>
</feature>
<dbReference type="PROSITE" id="PS50097">
    <property type="entry name" value="BTB"/>
    <property type="match status" value="1"/>
</dbReference>
<gene>
    <name evidence="2" type="ORF">ABVK25_010414</name>
</gene>
<keyword evidence="3" id="KW-1185">Reference proteome</keyword>
<dbReference type="CDD" id="cd18186">
    <property type="entry name" value="BTB_POZ_ZBTB_KLHL-like"/>
    <property type="match status" value="1"/>
</dbReference>
<accession>A0ABR4AUE4</accession>
<name>A0ABR4AUE4_9LECA</name>
<dbReference type="SUPFAM" id="SSF54695">
    <property type="entry name" value="POZ domain"/>
    <property type="match status" value="1"/>
</dbReference>
<evidence type="ECO:0000313" key="3">
    <source>
        <dbReference type="Proteomes" id="UP001590951"/>
    </source>
</evidence>
<evidence type="ECO:0000259" key="1">
    <source>
        <dbReference type="PROSITE" id="PS50097"/>
    </source>
</evidence>
<dbReference type="InterPro" id="IPR011333">
    <property type="entry name" value="SKP1/BTB/POZ_sf"/>
</dbReference>
<sequence length="330" mass="37687">MSTAAQSIYTSSPFKFIIDGNPLYIHAELVSRNSKPLDRMINGPMAEAQKKYANIEDVSGDTFVRFIQWAYNGYYDAAKYVLDLESPNSSDKKNNDKNITIDEPAKSPLYFSVEPEEAPALAEEPVPDRILECEVEPAAPELLTRGWGTCNSRKKSSKREKKVIYDDYDPVPYSNVSTTRSSKQSLKESFIKRKETVRKYSISLPQPRENQAPNEDYTDVFLSHAHLYVFAEKYDIQPLKALALEELQAMLAIFNLHIERTGDIIALLRYVYENTCESAEGVENMRTLMTHYVGYEMDTLMKDDDFRDLMIEDGGALLDDFMKMVGKRIS</sequence>
<dbReference type="Proteomes" id="UP001590951">
    <property type="component" value="Unassembled WGS sequence"/>
</dbReference>
<protein>
    <recommendedName>
        <fullName evidence="1">BTB domain-containing protein</fullName>
    </recommendedName>
</protein>
<dbReference type="PANTHER" id="PTHR47843">
    <property type="entry name" value="BTB DOMAIN-CONTAINING PROTEIN-RELATED"/>
    <property type="match status" value="1"/>
</dbReference>
<comment type="caution">
    <text evidence="2">The sequence shown here is derived from an EMBL/GenBank/DDBJ whole genome shotgun (WGS) entry which is preliminary data.</text>
</comment>
<dbReference type="PANTHER" id="PTHR47843:SF5">
    <property type="entry name" value="BTB_POZ DOMAIN PROTEIN"/>
    <property type="match status" value="1"/>
</dbReference>
<organism evidence="2 3">
    <name type="scientific">Lepraria finkii</name>
    <dbReference type="NCBI Taxonomy" id="1340010"/>
    <lineage>
        <taxon>Eukaryota</taxon>
        <taxon>Fungi</taxon>
        <taxon>Dikarya</taxon>
        <taxon>Ascomycota</taxon>
        <taxon>Pezizomycotina</taxon>
        <taxon>Lecanoromycetes</taxon>
        <taxon>OSLEUM clade</taxon>
        <taxon>Lecanoromycetidae</taxon>
        <taxon>Lecanorales</taxon>
        <taxon>Lecanorineae</taxon>
        <taxon>Stereocaulaceae</taxon>
        <taxon>Lepraria</taxon>
    </lineage>
</organism>
<proteinExistence type="predicted"/>
<reference evidence="2 3" key="1">
    <citation type="submission" date="2024-09" db="EMBL/GenBank/DDBJ databases">
        <title>Rethinking Asexuality: The Enigmatic Case of Functional Sexual Genes in Lepraria (Stereocaulaceae).</title>
        <authorList>
            <person name="Doellman M."/>
            <person name="Sun Y."/>
            <person name="Barcenas-Pena A."/>
            <person name="Lumbsch H.T."/>
            <person name="Grewe F."/>
        </authorList>
    </citation>
    <scope>NUCLEOTIDE SEQUENCE [LARGE SCALE GENOMIC DNA]</scope>
    <source>
        <strain evidence="2 3">Grewe 0041</strain>
    </source>
</reference>